<accession>A0A8K0CLT7</accession>
<feature type="compositionally biased region" description="Low complexity" evidence="1">
    <location>
        <begin position="35"/>
        <end position="47"/>
    </location>
</feature>
<evidence type="ECO:0000313" key="3">
    <source>
        <dbReference type="Proteomes" id="UP000801492"/>
    </source>
</evidence>
<dbReference type="Proteomes" id="UP000801492">
    <property type="component" value="Unassembled WGS sequence"/>
</dbReference>
<dbReference type="AlphaFoldDB" id="A0A8K0CLT7"/>
<protein>
    <submittedName>
        <fullName evidence="2">Uncharacterized protein</fullName>
    </submittedName>
</protein>
<feature type="compositionally biased region" description="Polar residues" evidence="1">
    <location>
        <begin position="48"/>
        <end position="69"/>
    </location>
</feature>
<organism evidence="2 3">
    <name type="scientific">Ignelater luminosus</name>
    <name type="common">Cucubano</name>
    <name type="synonym">Pyrophorus luminosus</name>
    <dbReference type="NCBI Taxonomy" id="2038154"/>
    <lineage>
        <taxon>Eukaryota</taxon>
        <taxon>Metazoa</taxon>
        <taxon>Ecdysozoa</taxon>
        <taxon>Arthropoda</taxon>
        <taxon>Hexapoda</taxon>
        <taxon>Insecta</taxon>
        <taxon>Pterygota</taxon>
        <taxon>Neoptera</taxon>
        <taxon>Endopterygota</taxon>
        <taxon>Coleoptera</taxon>
        <taxon>Polyphaga</taxon>
        <taxon>Elateriformia</taxon>
        <taxon>Elateroidea</taxon>
        <taxon>Elateridae</taxon>
        <taxon>Agrypninae</taxon>
        <taxon>Pyrophorini</taxon>
        <taxon>Ignelater</taxon>
    </lineage>
</organism>
<reference evidence="2" key="1">
    <citation type="submission" date="2019-08" db="EMBL/GenBank/DDBJ databases">
        <title>The genome of the North American firefly Photinus pyralis.</title>
        <authorList>
            <consortium name="Photinus pyralis genome working group"/>
            <person name="Fallon T.R."/>
            <person name="Sander Lower S.E."/>
            <person name="Weng J.-K."/>
        </authorList>
    </citation>
    <scope>NUCLEOTIDE SEQUENCE</scope>
    <source>
        <strain evidence="2">TRF0915ILg1</strain>
        <tissue evidence="2">Whole body</tissue>
    </source>
</reference>
<proteinExistence type="predicted"/>
<gene>
    <name evidence="2" type="ORF">ILUMI_16488</name>
</gene>
<name>A0A8K0CLT7_IGNLU</name>
<feature type="region of interest" description="Disordered" evidence="1">
    <location>
        <begin position="1"/>
        <end position="90"/>
    </location>
</feature>
<feature type="non-terminal residue" evidence="2">
    <location>
        <position position="105"/>
    </location>
</feature>
<keyword evidence="3" id="KW-1185">Reference proteome</keyword>
<feature type="compositionally biased region" description="Polar residues" evidence="1">
    <location>
        <begin position="13"/>
        <end position="29"/>
    </location>
</feature>
<evidence type="ECO:0000256" key="1">
    <source>
        <dbReference type="SAM" id="MobiDB-lite"/>
    </source>
</evidence>
<feature type="compositionally biased region" description="Basic and acidic residues" evidence="1">
    <location>
        <begin position="70"/>
        <end position="85"/>
    </location>
</feature>
<evidence type="ECO:0000313" key="2">
    <source>
        <dbReference type="EMBL" id="KAF2889685.1"/>
    </source>
</evidence>
<comment type="caution">
    <text evidence="2">The sequence shown here is derived from an EMBL/GenBank/DDBJ whole genome shotgun (WGS) entry which is preliminary data.</text>
</comment>
<sequence>KQCKIKSEILNKQCDSQQGDPSSETNLPSSAVGLATSSTSKNNANSTLIGSTLETASTTISTKHPSTDSSFDHKENKARRNDGTKDSMQPFFSKYTKRHKRTITI</sequence>
<dbReference type="EMBL" id="VTPC01063870">
    <property type="protein sequence ID" value="KAF2889685.1"/>
    <property type="molecule type" value="Genomic_DNA"/>
</dbReference>